<dbReference type="EMBL" id="WAEM01000005">
    <property type="protein sequence ID" value="KAB1155611.1"/>
    <property type="molecule type" value="Genomic_DNA"/>
</dbReference>
<sequence>MGVRSWELEVGSWKLEVGSFPVVHQHVTSLSTIVHQYVTSSVFVQCNGTKMYREARSEKLGVRS</sequence>
<accession>A0A7J5ADE2</accession>
<comment type="caution">
    <text evidence="1">The sequence shown here is derived from an EMBL/GenBank/DDBJ whole genome shotgun (WGS) entry which is preliminary data.</text>
</comment>
<proteinExistence type="predicted"/>
<protein>
    <submittedName>
        <fullName evidence="1">Uncharacterized protein</fullName>
    </submittedName>
</protein>
<name>A0A7J5ADE2_9FLAO</name>
<keyword evidence="2" id="KW-1185">Reference proteome</keyword>
<evidence type="ECO:0000313" key="2">
    <source>
        <dbReference type="Proteomes" id="UP000490922"/>
    </source>
</evidence>
<dbReference type="Proteomes" id="UP000490922">
    <property type="component" value="Unassembled WGS sequence"/>
</dbReference>
<dbReference type="RefSeq" id="WP_151107839.1">
    <property type="nucleotide sequence ID" value="NZ_WAEM01000005.1"/>
</dbReference>
<dbReference type="AlphaFoldDB" id="A0A7J5ADE2"/>
<organism evidence="1 2">
    <name type="scientific">Flavobacterium luteum</name>
    <dbReference type="NCBI Taxonomy" id="2026654"/>
    <lineage>
        <taxon>Bacteria</taxon>
        <taxon>Pseudomonadati</taxon>
        <taxon>Bacteroidota</taxon>
        <taxon>Flavobacteriia</taxon>
        <taxon>Flavobacteriales</taxon>
        <taxon>Flavobacteriaceae</taxon>
        <taxon>Flavobacterium</taxon>
    </lineage>
</organism>
<reference evidence="1 2" key="1">
    <citation type="submission" date="2019-09" db="EMBL/GenBank/DDBJ databases">
        <title>Flavobacterium sp. nov., isolated from glacier ice.</title>
        <authorList>
            <person name="Liu Q."/>
        </authorList>
    </citation>
    <scope>NUCLEOTIDE SEQUENCE [LARGE SCALE GENOMIC DNA]</scope>
    <source>
        <strain evidence="1 2">NBRC 112527</strain>
    </source>
</reference>
<gene>
    <name evidence="1" type="ORF">F6464_10890</name>
</gene>
<evidence type="ECO:0000313" key="1">
    <source>
        <dbReference type="EMBL" id="KAB1155611.1"/>
    </source>
</evidence>